<evidence type="ECO:0008006" key="4">
    <source>
        <dbReference type="Google" id="ProtNLM"/>
    </source>
</evidence>
<keyword evidence="1" id="KW-0472">Membrane</keyword>
<dbReference type="EMBL" id="ASPP01015981">
    <property type="protein sequence ID" value="ETO17793.1"/>
    <property type="molecule type" value="Genomic_DNA"/>
</dbReference>
<accession>X6MUW5</accession>
<evidence type="ECO:0000313" key="3">
    <source>
        <dbReference type="Proteomes" id="UP000023152"/>
    </source>
</evidence>
<keyword evidence="3" id="KW-1185">Reference proteome</keyword>
<evidence type="ECO:0000313" key="2">
    <source>
        <dbReference type="EMBL" id="ETO17793.1"/>
    </source>
</evidence>
<feature type="transmembrane region" description="Helical" evidence="1">
    <location>
        <begin position="95"/>
        <end position="122"/>
    </location>
</feature>
<comment type="caution">
    <text evidence="2">The sequence shown here is derived from an EMBL/GenBank/DDBJ whole genome shotgun (WGS) entry which is preliminary data.</text>
</comment>
<dbReference type="Proteomes" id="UP000023152">
    <property type="component" value="Unassembled WGS sequence"/>
</dbReference>
<proteinExistence type="predicted"/>
<protein>
    <recommendedName>
        <fullName evidence="4">Transmembrane protein</fullName>
    </recommendedName>
</protein>
<keyword evidence="1" id="KW-1133">Transmembrane helix</keyword>
<gene>
    <name evidence="2" type="ORF">RFI_19520</name>
</gene>
<organism evidence="2 3">
    <name type="scientific">Reticulomyxa filosa</name>
    <dbReference type="NCBI Taxonomy" id="46433"/>
    <lineage>
        <taxon>Eukaryota</taxon>
        <taxon>Sar</taxon>
        <taxon>Rhizaria</taxon>
        <taxon>Retaria</taxon>
        <taxon>Foraminifera</taxon>
        <taxon>Monothalamids</taxon>
        <taxon>Reticulomyxidae</taxon>
        <taxon>Reticulomyxa</taxon>
    </lineage>
</organism>
<reference evidence="2 3" key="1">
    <citation type="journal article" date="2013" name="Curr. Biol.">
        <title>The Genome of the Foraminiferan Reticulomyxa filosa.</title>
        <authorList>
            <person name="Glockner G."/>
            <person name="Hulsmann N."/>
            <person name="Schleicher M."/>
            <person name="Noegel A.A."/>
            <person name="Eichinger L."/>
            <person name="Gallinger C."/>
            <person name="Pawlowski J."/>
            <person name="Sierra R."/>
            <person name="Euteneuer U."/>
            <person name="Pillet L."/>
            <person name="Moustafa A."/>
            <person name="Platzer M."/>
            <person name="Groth M."/>
            <person name="Szafranski K."/>
            <person name="Schliwa M."/>
        </authorList>
    </citation>
    <scope>NUCLEOTIDE SEQUENCE [LARGE SCALE GENOMIC DNA]</scope>
</reference>
<keyword evidence="1" id="KW-0812">Transmembrane</keyword>
<dbReference type="AlphaFoldDB" id="X6MUW5"/>
<name>X6MUW5_RETFI</name>
<evidence type="ECO:0000256" key="1">
    <source>
        <dbReference type="SAM" id="Phobius"/>
    </source>
</evidence>
<sequence>MRSSNVVHCSWTVGLCVLDTVPNGVLDESCNCIRTNDSDQWRLWGGVHHQSKNTLLQNQRKIPLVSPLLSQKLFFHSRFRFMSLSNSSCSLLRGLFFFLFILFFFIVVILGCVCVCGDVAYIKGPKKKKKKKKIAFLQFEFDG</sequence>